<dbReference type="AlphaFoldDB" id="A0A4U3LVE8"/>
<gene>
    <name evidence="1" type="ORF">FDA38_17485</name>
</gene>
<protein>
    <submittedName>
        <fullName evidence="1">Uncharacterized protein</fullName>
    </submittedName>
</protein>
<evidence type="ECO:0000313" key="1">
    <source>
        <dbReference type="EMBL" id="TKK80128.1"/>
    </source>
</evidence>
<organism evidence="1 2">
    <name type="scientific">Kribbella jiaozuonensis</name>
    <dbReference type="NCBI Taxonomy" id="2575441"/>
    <lineage>
        <taxon>Bacteria</taxon>
        <taxon>Bacillati</taxon>
        <taxon>Actinomycetota</taxon>
        <taxon>Actinomycetes</taxon>
        <taxon>Propionibacteriales</taxon>
        <taxon>Kribbellaceae</taxon>
        <taxon>Kribbella</taxon>
    </lineage>
</organism>
<dbReference type="Proteomes" id="UP000305836">
    <property type="component" value="Unassembled WGS sequence"/>
</dbReference>
<name>A0A4U3LVE8_9ACTN</name>
<proteinExistence type="predicted"/>
<dbReference type="EMBL" id="SZPZ01000002">
    <property type="protein sequence ID" value="TKK80128.1"/>
    <property type="molecule type" value="Genomic_DNA"/>
</dbReference>
<comment type="caution">
    <text evidence="1">The sequence shown here is derived from an EMBL/GenBank/DDBJ whole genome shotgun (WGS) entry which is preliminary data.</text>
</comment>
<dbReference type="RefSeq" id="WP_137255068.1">
    <property type="nucleotide sequence ID" value="NZ_JBHSPQ010000001.1"/>
</dbReference>
<keyword evidence="2" id="KW-1185">Reference proteome</keyword>
<evidence type="ECO:0000313" key="2">
    <source>
        <dbReference type="Proteomes" id="UP000305836"/>
    </source>
</evidence>
<accession>A0A4U3LVE8</accession>
<sequence>MTEELLLGILTLLADEREQRIKDSSSEPRTELLLSNAGLGNDVIARAVNKNPDAVRMVIARAKKSVPAKKATARKTTPKAG</sequence>
<reference evidence="1 2" key="1">
    <citation type="submission" date="2019-04" db="EMBL/GenBank/DDBJ databases">
        <title>Kribbella sp. NEAU-THZ 27 nov., a novel actinomycete isolated from soil.</title>
        <authorList>
            <person name="Duan L."/>
        </authorList>
    </citation>
    <scope>NUCLEOTIDE SEQUENCE [LARGE SCALE GENOMIC DNA]</scope>
    <source>
        <strain evidence="2">NEAU-THZ27</strain>
    </source>
</reference>